<reference evidence="1 2" key="1">
    <citation type="submission" date="2018-03" db="EMBL/GenBank/DDBJ databases">
        <title>Genomic Encyclopedia of Archaeal and Bacterial Type Strains, Phase II (KMG-II): from individual species to whole genera.</title>
        <authorList>
            <person name="Goeker M."/>
        </authorList>
    </citation>
    <scope>NUCLEOTIDE SEQUENCE [LARGE SCALE GENOMIC DNA]</scope>
    <source>
        <strain evidence="1 2">DSM 44720</strain>
    </source>
</reference>
<evidence type="ECO:0000313" key="2">
    <source>
        <dbReference type="Proteomes" id="UP000239494"/>
    </source>
</evidence>
<dbReference type="AlphaFoldDB" id="A0A2T0SZS8"/>
<name>A0A2T0SZS8_9PSEU</name>
<accession>A0A2T0SZS8</accession>
<gene>
    <name evidence="1" type="ORF">CLV43_108322</name>
</gene>
<dbReference type="PROSITE" id="PS51257">
    <property type="entry name" value="PROKAR_LIPOPROTEIN"/>
    <property type="match status" value="1"/>
</dbReference>
<dbReference type="RefSeq" id="WP_106190285.1">
    <property type="nucleotide sequence ID" value="NZ_PVTF01000008.1"/>
</dbReference>
<organism evidence="1 2">
    <name type="scientific">Umezawaea tangerina</name>
    <dbReference type="NCBI Taxonomy" id="84725"/>
    <lineage>
        <taxon>Bacteria</taxon>
        <taxon>Bacillati</taxon>
        <taxon>Actinomycetota</taxon>
        <taxon>Actinomycetes</taxon>
        <taxon>Pseudonocardiales</taxon>
        <taxon>Pseudonocardiaceae</taxon>
        <taxon>Umezawaea</taxon>
    </lineage>
</organism>
<dbReference type="EMBL" id="PVTF01000008">
    <property type="protein sequence ID" value="PRY38922.1"/>
    <property type="molecule type" value="Genomic_DNA"/>
</dbReference>
<evidence type="ECO:0008006" key="3">
    <source>
        <dbReference type="Google" id="ProtNLM"/>
    </source>
</evidence>
<evidence type="ECO:0000313" key="1">
    <source>
        <dbReference type="EMBL" id="PRY38922.1"/>
    </source>
</evidence>
<comment type="caution">
    <text evidence="1">The sequence shown here is derived from an EMBL/GenBank/DDBJ whole genome shotgun (WGS) entry which is preliminary data.</text>
</comment>
<sequence>MKRAWLAVVLLLVGCGVRPSGVVDGGDPPTGVAPGVTLYFVNARGELEPQLRETSRLGSISEALSLLLTGPGTSSLHSEIADTPAPRVTVVTSSQVIRLVLPLTVQEVTPLGIDQIVCTALGVHVQSGGARTMKVQARFTQPAAESDVERTCPLITTGG</sequence>
<keyword evidence="2" id="KW-1185">Reference proteome</keyword>
<dbReference type="Proteomes" id="UP000239494">
    <property type="component" value="Unassembled WGS sequence"/>
</dbReference>
<dbReference type="OrthoDB" id="3626700at2"/>
<protein>
    <recommendedName>
        <fullName evidence="3">Sporulation and spore germination protein</fullName>
    </recommendedName>
</protein>
<proteinExistence type="predicted"/>